<gene>
    <name evidence="3" type="ORF">Plil01_000134300</name>
</gene>
<comment type="caution">
    <text evidence="3">The sequence shown here is derived from an EMBL/GenBank/DDBJ whole genome shotgun (WGS) entry which is preliminary data.</text>
</comment>
<dbReference type="InterPro" id="IPR018490">
    <property type="entry name" value="cNMP-bd_dom_sf"/>
</dbReference>
<evidence type="ECO:0000259" key="2">
    <source>
        <dbReference type="PROSITE" id="PS50042"/>
    </source>
</evidence>
<evidence type="ECO:0000313" key="4">
    <source>
        <dbReference type="Proteomes" id="UP001165083"/>
    </source>
</evidence>
<dbReference type="Pfam" id="PF00027">
    <property type="entry name" value="cNMP_binding"/>
    <property type="match status" value="1"/>
</dbReference>
<dbReference type="InterPro" id="IPR000595">
    <property type="entry name" value="cNMP-bd_dom"/>
</dbReference>
<dbReference type="EMBL" id="BSXW01000046">
    <property type="protein sequence ID" value="GMF10548.1"/>
    <property type="molecule type" value="Genomic_DNA"/>
</dbReference>
<dbReference type="PROSITE" id="PS50042">
    <property type="entry name" value="CNMP_BINDING_3"/>
    <property type="match status" value="1"/>
</dbReference>
<dbReference type="PANTHER" id="PTHR23011">
    <property type="entry name" value="CYCLIC NUCLEOTIDE-BINDING DOMAIN CONTAINING PROTEIN"/>
    <property type="match status" value="1"/>
</dbReference>
<organism evidence="3 4">
    <name type="scientific">Phytophthora lilii</name>
    <dbReference type="NCBI Taxonomy" id="2077276"/>
    <lineage>
        <taxon>Eukaryota</taxon>
        <taxon>Sar</taxon>
        <taxon>Stramenopiles</taxon>
        <taxon>Oomycota</taxon>
        <taxon>Peronosporomycetes</taxon>
        <taxon>Peronosporales</taxon>
        <taxon>Peronosporaceae</taxon>
        <taxon>Phytophthora</taxon>
    </lineage>
</organism>
<feature type="compositionally biased region" description="Polar residues" evidence="1">
    <location>
        <begin position="360"/>
        <end position="376"/>
    </location>
</feature>
<evidence type="ECO:0000256" key="1">
    <source>
        <dbReference type="SAM" id="MobiDB-lite"/>
    </source>
</evidence>
<feature type="region of interest" description="Disordered" evidence="1">
    <location>
        <begin position="254"/>
        <end position="305"/>
    </location>
</feature>
<name>A0A9W6WMR6_9STRA</name>
<evidence type="ECO:0000313" key="3">
    <source>
        <dbReference type="EMBL" id="GMF10548.1"/>
    </source>
</evidence>
<sequence length="387" mass="43918">MAAPTLNEFEEIMNRARVHSSFLNPGGKLDMSHDATYVVRTMKPLEVFGDVGLLLEEQQRTASVVATETTLLMQIDRDTFMALRACNLSRELRYVLRPFRKNILKANRCCTIASEKMTFLAGVACLDHWEDEAILRLCDRMEKTQHTYNDVVVVEGEPAISSPSATLYRLDRVDFRQIMLKDATTEQMLRQEVIGLSARANTTTVMQDLRKESKWNQYKHELVNSVLTRHKEEHIPIMGPRPDLAGHRTAREPNLCLPMLPHSPTSNRGALTERGVPGVSSGQLRRAQKPQLDKPKRRSRENDGSWLSVRTSCTEIICMWLPHVIFLVCVRFQWARHRAGSNDITSPGGRGNTDNKNEQVTDAISEPSRQLNGDNETNAKRVTGCRR</sequence>
<accession>A0A9W6WMR6</accession>
<dbReference type="CDD" id="cd00038">
    <property type="entry name" value="CAP_ED"/>
    <property type="match status" value="1"/>
</dbReference>
<feature type="region of interest" description="Disordered" evidence="1">
    <location>
        <begin position="340"/>
        <end position="387"/>
    </location>
</feature>
<keyword evidence="4" id="KW-1185">Reference proteome</keyword>
<dbReference type="SUPFAM" id="SSF51206">
    <property type="entry name" value="cAMP-binding domain-like"/>
    <property type="match status" value="1"/>
</dbReference>
<feature type="domain" description="Cyclic nucleotide-binding" evidence="2">
    <location>
        <begin position="22"/>
        <end position="83"/>
    </location>
</feature>
<dbReference type="Proteomes" id="UP001165083">
    <property type="component" value="Unassembled WGS sequence"/>
</dbReference>
<dbReference type="PANTHER" id="PTHR23011:SF28">
    <property type="entry name" value="CYCLIC NUCLEOTIDE-BINDING DOMAIN CONTAINING PROTEIN"/>
    <property type="match status" value="1"/>
</dbReference>
<dbReference type="Gene3D" id="2.60.120.10">
    <property type="entry name" value="Jelly Rolls"/>
    <property type="match status" value="1"/>
</dbReference>
<dbReference type="InterPro" id="IPR014710">
    <property type="entry name" value="RmlC-like_jellyroll"/>
</dbReference>
<proteinExistence type="predicted"/>
<dbReference type="AlphaFoldDB" id="A0A9W6WMR6"/>
<protein>
    <submittedName>
        <fullName evidence="3">Unnamed protein product</fullName>
    </submittedName>
</protein>
<reference evidence="3" key="1">
    <citation type="submission" date="2023-04" db="EMBL/GenBank/DDBJ databases">
        <title>Phytophthora lilii NBRC 32176.</title>
        <authorList>
            <person name="Ichikawa N."/>
            <person name="Sato H."/>
            <person name="Tonouchi N."/>
        </authorList>
    </citation>
    <scope>NUCLEOTIDE SEQUENCE</scope>
    <source>
        <strain evidence="3">NBRC 32176</strain>
    </source>
</reference>
<dbReference type="OrthoDB" id="2021138at2759"/>